<keyword evidence="4 7" id="KW-1133">Transmembrane helix</keyword>
<evidence type="ECO:0000256" key="2">
    <source>
        <dbReference type="ARBA" id="ARBA00022448"/>
    </source>
</evidence>
<dbReference type="GO" id="GO:0016020">
    <property type="term" value="C:membrane"/>
    <property type="evidence" value="ECO:0007669"/>
    <property type="project" value="UniProtKB-SubCell"/>
</dbReference>
<keyword evidence="2" id="KW-0813">Transport</keyword>
<comment type="caution">
    <text evidence="9">The sequence shown here is derived from an EMBL/GenBank/DDBJ whole genome shotgun (WGS) entry which is preliminary data.</text>
</comment>
<feature type="transmembrane region" description="Helical" evidence="7">
    <location>
        <begin position="343"/>
        <end position="364"/>
    </location>
</feature>
<dbReference type="GeneID" id="92183526"/>
<evidence type="ECO:0000256" key="7">
    <source>
        <dbReference type="SAM" id="Phobius"/>
    </source>
</evidence>
<evidence type="ECO:0000256" key="6">
    <source>
        <dbReference type="SAM" id="MobiDB-lite"/>
    </source>
</evidence>
<dbReference type="PANTHER" id="PTHR23504:SF15">
    <property type="entry name" value="MAJOR FACILITATOR SUPERFAMILY (MFS) PROFILE DOMAIN-CONTAINING PROTEIN"/>
    <property type="match status" value="1"/>
</dbReference>
<dbReference type="InterPro" id="IPR011701">
    <property type="entry name" value="MFS"/>
</dbReference>
<dbReference type="InterPro" id="IPR020846">
    <property type="entry name" value="MFS_dom"/>
</dbReference>
<protein>
    <recommendedName>
        <fullName evidence="8">Major facilitator superfamily (MFS) profile domain-containing protein</fullName>
    </recommendedName>
</protein>
<feature type="transmembrane region" description="Helical" evidence="7">
    <location>
        <begin position="275"/>
        <end position="295"/>
    </location>
</feature>
<dbReference type="InterPro" id="IPR036259">
    <property type="entry name" value="MFS_trans_sf"/>
</dbReference>
<dbReference type="EMBL" id="JBCAWK010000012">
    <property type="protein sequence ID" value="KAK8845553.1"/>
    <property type="molecule type" value="Genomic_DNA"/>
</dbReference>
<gene>
    <name evidence="9" type="ORF">IAR55_006268</name>
</gene>
<dbReference type="GO" id="GO:0022857">
    <property type="term" value="F:transmembrane transporter activity"/>
    <property type="evidence" value="ECO:0007669"/>
    <property type="project" value="InterPro"/>
</dbReference>
<feature type="region of interest" description="Disordered" evidence="6">
    <location>
        <begin position="1"/>
        <end position="41"/>
    </location>
</feature>
<feature type="compositionally biased region" description="Polar residues" evidence="6">
    <location>
        <begin position="27"/>
        <end position="41"/>
    </location>
</feature>
<evidence type="ECO:0000313" key="10">
    <source>
        <dbReference type="Proteomes" id="UP001388673"/>
    </source>
</evidence>
<proteinExistence type="predicted"/>
<dbReference type="KEGG" id="kne:92183526"/>
<sequence length="516" mass="56457">MPLIQRQSTPIPPSLDVDASDQLPEPSRSSHSISTHRPSQTRTPVPYLKLLPLLVQRWSEGFTYAVIFPYINEMIHSMGIEEKSVGVWSATAESAMMVTESIMAPFYAPLADRFGRRPVLIILILLWGVFGVAFGFSKTVWTVIMLRACLGLLAGCGVISRTMVGELCDKSNRIQGFAIFSPALVVGLTTAPIVGGFLAKPVPRILSPSWTMFSDYPYLLPALFTGITAIAGGIVCILLLPETLQKSKHDRRDLEKSQHSGLGGLLRYKKFQNVLTLYGLHGAIMFSWEAVYPLYGYTSKELGGLGLSTQTLGVILGLSAGLSIFMTIFVFPVLHGSLSEHRCLLLCLTAYPVATIFFPIIWAMSYSSQGDHLPTPAWAVMTVQMVLRRVGDFALTQLDTLVIDAIPGPEHLASANSITFSVAAVGRSVGPFVTSWFFSLSTRFNSAYSPGRQLVWVIFILISAPSIILAYRLGDQVNSNKEEHVDEEERYELMGGAFGGSSVELQNPVRSRTPAS</sequence>
<evidence type="ECO:0000256" key="4">
    <source>
        <dbReference type="ARBA" id="ARBA00022989"/>
    </source>
</evidence>
<dbReference type="SUPFAM" id="SSF103473">
    <property type="entry name" value="MFS general substrate transporter"/>
    <property type="match status" value="1"/>
</dbReference>
<dbReference type="Proteomes" id="UP001388673">
    <property type="component" value="Unassembled WGS sequence"/>
</dbReference>
<evidence type="ECO:0000259" key="8">
    <source>
        <dbReference type="PROSITE" id="PS50850"/>
    </source>
</evidence>
<feature type="domain" description="Major facilitator superfamily (MFS) profile" evidence="8">
    <location>
        <begin position="49"/>
        <end position="478"/>
    </location>
</feature>
<comment type="subcellular location">
    <subcellularLocation>
        <location evidence="1">Membrane</location>
        <topology evidence="1">Multi-pass membrane protein</topology>
    </subcellularLocation>
</comment>
<dbReference type="Gene3D" id="1.20.1250.20">
    <property type="entry name" value="MFS general substrate transporter like domains"/>
    <property type="match status" value="1"/>
</dbReference>
<evidence type="ECO:0000256" key="1">
    <source>
        <dbReference type="ARBA" id="ARBA00004141"/>
    </source>
</evidence>
<dbReference type="AlphaFoldDB" id="A0AAW0YXY9"/>
<keyword evidence="3 7" id="KW-0812">Transmembrane</keyword>
<feature type="transmembrane region" description="Helical" evidence="7">
    <location>
        <begin position="143"/>
        <end position="164"/>
    </location>
</feature>
<dbReference type="Pfam" id="PF07690">
    <property type="entry name" value="MFS_1"/>
    <property type="match status" value="1"/>
</dbReference>
<feature type="transmembrane region" description="Helical" evidence="7">
    <location>
        <begin position="218"/>
        <end position="240"/>
    </location>
</feature>
<dbReference type="PROSITE" id="PS50850">
    <property type="entry name" value="MFS"/>
    <property type="match status" value="1"/>
</dbReference>
<keyword evidence="5 7" id="KW-0472">Membrane</keyword>
<keyword evidence="10" id="KW-1185">Reference proteome</keyword>
<feature type="transmembrane region" description="Helical" evidence="7">
    <location>
        <begin position="307"/>
        <end position="331"/>
    </location>
</feature>
<feature type="transmembrane region" description="Helical" evidence="7">
    <location>
        <begin position="119"/>
        <end position="137"/>
    </location>
</feature>
<evidence type="ECO:0000313" key="9">
    <source>
        <dbReference type="EMBL" id="KAK8845553.1"/>
    </source>
</evidence>
<accession>A0AAW0YXY9</accession>
<organism evidence="9 10">
    <name type="scientific">Kwoniella newhampshirensis</name>
    <dbReference type="NCBI Taxonomy" id="1651941"/>
    <lineage>
        <taxon>Eukaryota</taxon>
        <taxon>Fungi</taxon>
        <taxon>Dikarya</taxon>
        <taxon>Basidiomycota</taxon>
        <taxon>Agaricomycotina</taxon>
        <taxon>Tremellomycetes</taxon>
        <taxon>Tremellales</taxon>
        <taxon>Cryptococcaceae</taxon>
        <taxon>Kwoniella</taxon>
    </lineage>
</organism>
<evidence type="ECO:0000256" key="5">
    <source>
        <dbReference type="ARBA" id="ARBA00023136"/>
    </source>
</evidence>
<dbReference type="RefSeq" id="XP_066800361.1">
    <property type="nucleotide sequence ID" value="XM_066949353.1"/>
</dbReference>
<name>A0AAW0YXY9_9TREE</name>
<reference evidence="9 10" key="1">
    <citation type="journal article" date="2024" name="bioRxiv">
        <title>Comparative genomics of Cryptococcus and Kwoniella reveals pathogenesis evolution and contrasting karyotype dynamics via intercentromeric recombination or chromosome fusion.</title>
        <authorList>
            <person name="Coelho M.A."/>
            <person name="David-Palma M."/>
            <person name="Shea T."/>
            <person name="Bowers K."/>
            <person name="McGinley-Smith S."/>
            <person name="Mohammad A.W."/>
            <person name="Gnirke A."/>
            <person name="Yurkov A.M."/>
            <person name="Nowrousian M."/>
            <person name="Sun S."/>
            <person name="Cuomo C.A."/>
            <person name="Heitman J."/>
        </authorList>
    </citation>
    <scope>NUCLEOTIDE SEQUENCE [LARGE SCALE GENOMIC DNA]</scope>
    <source>
        <strain evidence="9 10">CBS 13917</strain>
    </source>
</reference>
<evidence type="ECO:0000256" key="3">
    <source>
        <dbReference type="ARBA" id="ARBA00022692"/>
    </source>
</evidence>
<dbReference type="PANTHER" id="PTHR23504">
    <property type="entry name" value="MAJOR FACILITATOR SUPERFAMILY DOMAIN-CONTAINING PROTEIN 10"/>
    <property type="match status" value="1"/>
</dbReference>
<feature type="transmembrane region" description="Helical" evidence="7">
    <location>
        <begin position="453"/>
        <end position="471"/>
    </location>
</feature>
<feature type="transmembrane region" description="Helical" evidence="7">
    <location>
        <begin position="176"/>
        <end position="198"/>
    </location>
</feature>